<proteinExistence type="predicted"/>
<reference evidence="3" key="1">
    <citation type="submission" date="2024-08" db="EMBL/GenBank/DDBJ databases">
        <title>Description of the novel species Clavibacter lycopersicum isolated from tomato seeds.</title>
        <authorList>
            <person name="Arizala E.D."/>
            <person name="Dobhal S."/>
            <person name="Alvarez A."/>
            <person name="Arif M."/>
        </authorList>
    </citation>
    <scope>NUCLEOTIDE SEQUENCE [LARGE SCALE GENOMIC DNA]</scope>
    <source>
        <strain evidence="3">A6099</strain>
    </source>
</reference>
<accession>A0ABY3T6W7</accession>
<keyword evidence="1" id="KW-1133">Transmembrane helix</keyword>
<feature type="transmembrane region" description="Helical" evidence="1">
    <location>
        <begin position="47"/>
        <end position="71"/>
    </location>
</feature>
<dbReference type="EMBL" id="CP083439">
    <property type="protein sequence ID" value="UKF24884.1"/>
    <property type="molecule type" value="Genomic_DNA"/>
</dbReference>
<sequence length="165" mass="16918">MSVSLRRTMAVLQLSVVVAVLAGTFVLAPLSVPPSLSGTYARLISDGGSAAAIAVVTIVWLAIAVVAYAVASRMGGRVAGATASWWLVVIVIGSTASAAVGPEAMMSSALERVHPLEGVVWMDMITAPVRNAGLVAIVVGLIGFLVSARRARAVSTRTAAIRSHR</sequence>
<dbReference type="RefSeq" id="WP_043583955.1">
    <property type="nucleotide sequence ID" value="NZ_CP083439.1"/>
</dbReference>
<evidence type="ECO:0000313" key="3">
    <source>
        <dbReference type="Proteomes" id="UP001649473"/>
    </source>
</evidence>
<keyword evidence="1" id="KW-0472">Membrane</keyword>
<evidence type="ECO:0008006" key="4">
    <source>
        <dbReference type="Google" id="ProtNLM"/>
    </source>
</evidence>
<evidence type="ECO:0000313" key="2">
    <source>
        <dbReference type="EMBL" id="UKF24884.1"/>
    </source>
</evidence>
<feature type="transmembrane region" description="Helical" evidence="1">
    <location>
        <begin position="83"/>
        <end position="101"/>
    </location>
</feature>
<organism evidence="2 3">
    <name type="scientific">Clavibacter seminis</name>
    <dbReference type="NCBI Taxonomy" id="2860285"/>
    <lineage>
        <taxon>Bacteria</taxon>
        <taxon>Bacillati</taxon>
        <taxon>Actinomycetota</taxon>
        <taxon>Actinomycetes</taxon>
        <taxon>Micrococcales</taxon>
        <taxon>Microbacteriaceae</taxon>
        <taxon>Clavibacter</taxon>
    </lineage>
</organism>
<protein>
    <recommendedName>
        <fullName evidence="4">Integral membrane protein</fullName>
    </recommendedName>
</protein>
<keyword evidence="3" id="KW-1185">Reference proteome</keyword>
<name>A0ABY3T6W7_9MICO</name>
<feature type="transmembrane region" description="Helical" evidence="1">
    <location>
        <begin position="129"/>
        <end position="148"/>
    </location>
</feature>
<evidence type="ECO:0000256" key="1">
    <source>
        <dbReference type="SAM" id="Phobius"/>
    </source>
</evidence>
<dbReference type="Proteomes" id="UP001649473">
    <property type="component" value="Chromosome"/>
</dbReference>
<gene>
    <name evidence="2" type="ORF">KYT88_14385</name>
</gene>
<keyword evidence="1" id="KW-0812">Transmembrane</keyword>